<evidence type="ECO:0000256" key="7">
    <source>
        <dbReference type="ARBA" id="ARBA00023065"/>
    </source>
</evidence>
<evidence type="ECO:0000256" key="8">
    <source>
        <dbReference type="ARBA" id="ARBA00023136"/>
    </source>
</evidence>
<keyword evidence="10" id="KW-0325">Glycoprotein</keyword>
<dbReference type="Pfam" id="PF00060">
    <property type="entry name" value="Lig_chan"/>
    <property type="match status" value="1"/>
</dbReference>
<keyword evidence="9 16" id="KW-0675">Receptor</keyword>
<evidence type="ECO:0000256" key="1">
    <source>
        <dbReference type="ARBA" id="ARBA00004651"/>
    </source>
</evidence>
<evidence type="ECO:0000256" key="2">
    <source>
        <dbReference type="ARBA" id="ARBA00008685"/>
    </source>
</evidence>
<feature type="transmembrane region" description="Helical" evidence="13">
    <location>
        <begin position="657"/>
        <end position="678"/>
    </location>
</feature>
<evidence type="ECO:0000259" key="15">
    <source>
        <dbReference type="SMART" id="SM00918"/>
    </source>
</evidence>
<dbReference type="InterPro" id="IPR001320">
    <property type="entry name" value="Iontro_rcpt_C"/>
</dbReference>
<keyword evidence="5 13" id="KW-0812">Transmembrane</keyword>
<feature type="transmembrane region" description="Helical" evidence="13">
    <location>
        <begin position="390"/>
        <end position="410"/>
    </location>
</feature>
<sequence>MTKLHGIFFTILFLLMASKSKGQSSPDLPIDVEDLITFLNDFLELENMDMFLVTSSNTTWKKNRHENQLLSAIFGKSHSIFQYDIDEMERLQAEFPIEPCPVYQSKVGSAINYTTFFMKEGQIYKRQPLFINGRHQRLLFVHLNSKELIPKMLQVLDDSILWCDEKRDLGFYHADTRLLFLVNDEEEMKIIYSHNNIQRHAKVSVMLYIPLNRKYIIYNYNFFKEESYPILAWSKDHKLSHTKDIYNELKDFNSYEFKVGTNLYSHHMLATKLTKEEGYTKTNKYKDYWGYEYSIIEEASKQFNFNFKIINPADGQWGKINEKTGKWTGVVGDVIYNTIDIAISAIFQTFSRRMALDGTVHFSDDYLVIVAPNAKKFPQYLALINPFTPVVWLCMALFIFICSAAFYIIANLEQRITGFELKDWAVLKNAFWYVYGTYIGESITRDTKSKNAFAVRCVVAVWLYYSFILLSAYGGELKAFLTNPRYTSPIETVKGVVDSGLPWGMVLYGEDEERIMAETTDPYLKRLWEEKRVMKYIPVIDLNPVMEEKMIKIDWKSGLEPIIFVRYSTSGGNPLVHKAPTPILMNNYCGWAFYPHNRWRETFDKFLQNTKEAGLVNHWIKRTWYKMKDDFNNEKQVKKRDFEVVTAPLTIVDLQGLFYLSILALCMDSIIFIMEILFKKNLWNIQ</sequence>
<keyword evidence="7" id="KW-0406">Ion transport</keyword>
<dbReference type="InterPro" id="IPR052192">
    <property type="entry name" value="Insect_Ionotropic_Sensory_Rcpt"/>
</dbReference>
<dbReference type="Pfam" id="PF10613">
    <property type="entry name" value="Lig_chan-Glu_bd"/>
    <property type="match status" value="1"/>
</dbReference>
<dbReference type="InterPro" id="IPR019594">
    <property type="entry name" value="Glu/Gly-bd"/>
</dbReference>
<feature type="chain" id="PRO_5005488688" evidence="14">
    <location>
        <begin position="23"/>
        <end position="686"/>
    </location>
</feature>
<dbReference type="AlphaFoldDB" id="A0A0K2UF42"/>
<dbReference type="GO" id="GO:0005886">
    <property type="term" value="C:plasma membrane"/>
    <property type="evidence" value="ECO:0007669"/>
    <property type="project" value="UniProtKB-SubCell"/>
</dbReference>
<evidence type="ECO:0000256" key="14">
    <source>
        <dbReference type="SAM" id="SignalP"/>
    </source>
</evidence>
<keyword evidence="4" id="KW-1003">Cell membrane</keyword>
<dbReference type="GO" id="GO:0015276">
    <property type="term" value="F:ligand-gated monoatomic ion channel activity"/>
    <property type="evidence" value="ECO:0007669"/>
    <property type="project" value="InterPro"/>
</dbReference>
<evidence type="ECO:0000256" key="11">
    <source>
        <dbReference type="ARBA" id="ARBA00023286"/>
    </source>
</evidence>
<gene>
    <name evidence="16" type="primary">GRIK4</name>
</gene>
<name>A0A0K2UF42_LEPSM</name>
<dbReference type="Gene3D" id="1.10.287.70">
    <property type="match status" value="1"/>
</dbReference>
<dbReference type="PANTHER" id="PTHR42643:SF24">
    <property type="entry name" value="IONOTROPIC RECEPTOR 60A"/>
    <property type="match status" value="1"/>
</dbReference>
<keyword evidence="3" id="KW-0813">Transport</keyword>
<evidence type="ECO:0000256" key="4">
    <source>
        <dbReference type="ARBA" id="ARBA00022475"/>
    </source>
</evidence>
<dbReference type="EMBL" id="HACA01019339">
    <property type="protein sequence ID" value="CDW36700.1"/>
    <property type="molecule type" value="Transcribed_RNA"/>
</dbReference>
<dbReference type="OrthoDB" id="6506757at2759"/>
<feature type="domain" description="Ionotropic glutamate receptor L-glutamate and glycine-binding" evidence="15">
    <location>
        <begin position="278"/>
        <end position="336"/>
    </location>
</feature>
<feature type="non-terminal residue" evidence="16">
    <location>
        <position position="686"/>
    </location>
</feature>
<evidence type="ECO:0000256" key="12">
    <source>
        <dbReference type="ARBA" id="ARBA00023303"/>
    </source>
</evidence>
<feature type="transmembrane region" description="Helical" evidence="13">
    <location>
        <begin position="453"/>
        <end position="474"/>
    </location>
</feature>
<dbReference type="GO" id="GO:0050906">
    <property type="term" value="P:detection of stimulus involved in sensory perception"/>
    <property type="evidence" value="ECO:0007669"/>
    <property type="project" value="UniProtKB-ARBA"/>
</dbReference>
<evidence type="ECO:0000256" key="3">
    <source>
        <dbReference type="ARBA" id="ARBA00022448"/>
    </source>
</evidence>
<evidence type="ECO:0000256" key="13">
    <source>
        <dbReference type="SAM" id="Phobius"/>
    </source>
</evidence>
<organism evidence="16">
    <name type="scientific">Lepeophtheirus salmonis</name>
    <name type="common">Salmon louse</name>
    <name type="synonym">Caligus salmonis</name>
    <dbReference type="NCBI Taxonomy" id="72036"/>
    <lineage>
        <taxon>Eukaryota</taxon>
        <taxon>Metazoa</taxon>
        <taxon>Ecdysozoa</taxon>
        <taxon>Arthropoda</taxon>
        <taxon>Crustacea</taxon>
        <taxon>Multicrustacea</taxon>
        <taxon>Hexanauplia</taxon>
        <taxon>Copepoda</taxon>
        <taxon>Siphonostomatoida</taxon>
        <taxon>Caligidae</taxon>
        <taxon>Lepeophtheirus</taxon>
    </lineage>
</organism>
<keyword evidence="8 13" id="KW-0472">Membrane</keyword>
<dbReference type="SMART" id="SM00918">
    <property type="entry name" value="Lig_chan-Glu_bd"/>
    <property type="match status" value="1"/>
</dbReference>
<comment type="subcellular location">
    <subcellularLocation>
        <location evidence="1">Cell membrane</location>
        <topology evidence="1">Multi-pass membrane protein</topology>
    </subcellularLocation>
</comment>
<evidence type="ECO:0000313" key="16">
    <source>
        <dbReference type="EMBL" id="CDW36700.1"/>
    </source>
</evidence>
<evidence type="ECO:0000256" key="10">
    <source>
        <dbReference type="ARBA" id="ARBA00023180"/>
    </source>
</evidence>
<proteinExistence type="inferred from homology"/>
<dbReference type="PANTHER" id="PTHR42643">
    <property type="entry name" value="IONOTROPIC RECEPTOR 20A-RELATED"/>
    <property type="match status" value="1"/>
</dbReference>
<feature type="signal peptide" evidence="14">
    <location>
        <begin position="1"/>
        <end position="22"/>
    </location>
</feature>
<keyword evidence="14" id="KW-0732">Signal</keyword>
<dbReference type="SUPFAM" id="SSF53850">
    <property type="entry name" value="Periplasmic binding protein-like II"/>
    <property type="match status" value="1"/>
</dbReference>
<reference evidence="16" key="1">
    <citation type="submission" date="2014-05" db="EMBL/GenBank/DDBJ databases">
        <authorList>
            <person name="Chronopoulou M."/>
        </authorList>
    </citation>
    <scope>NUCLEOTIDE SEQUENCE</scope>
    <source>
        <tissue evidence="16">Whole organism</tissue>
    </source>
</reference>
<protein>
    <submittedName>
        <fullName evidence="16">Glutamate receptor, ionotropic, kainate 4 [Latimeria chalumnae]</fullName>
    </submittedName>
</protein>
<dbReference type="Gene3D" id="3.40.190.10">
    <property type="entry name" value="Periplasmic binding protein-like II"/>
    <property type="match status" value="1"/>
</dbReference>
<keyword evidence="11" id="KW-1071">Ligand-gated ion channel</keyword>
<keyword evidence="6 13" id="KW-1133">Transmembrane helix</keyword>
<evidence type="ECO:0000256" key="6">
    <source>
        <dbReference type="ARBA" id="ARBA00022989"/>
    </source>
</evidence>
<keyword evidence="12" id="KW-0407">Ion channel</keyword>
<accession>A0A0K2UF42</accession>
<evidence type="ECO:0000256" key="9">
    <source>
        <dbReference type="ARBA" id="ARBA00023170"/>
    </source>
</evidence>
<comment type="similarity">
    <text evidence="2">Belongs to the glutamate-gated ion channel (TC 1.A.10.1) family.</text>
</comment>
<evidence type="ECO:0000256" key="5">
    <source>
        <dbReference type="ARBA" id="ARBA00022692"/>
    </source>
</evidence>